<evidence type="ECO:0000313" key="3">
    <source>
        <dbReference type="Proteomes" id="UP000551758"/>
    </source>
</evidence>
<feature type="compositionally biased region" description="Basic and acidic residues" evidence="1">
    <location>
        <begin position="100"/>
        <end position="113"/>
    </location>
</feature>
<accession>A0A7J7F7E1</accession>
<evidence type="ECO:0000313" key="2">
    <source>
        <dbReference type="EMBL" id="KAF5923644.1"/>
    </source>
</evidence>
<evidence type="ECO:0000256" key="1">
    <source>
        <dbReference type="SAM" id="MobiDB-lite"/>
    </source>
</evidence>
<gene>
    <name evidence="2" type="ORF">HPG69_011040</name>
</gene>
<dbReference type="AlphaFoldDB" id="A0A7J7F7E1"/>
<feature type="compositionally biased region" description="Basic and acidic residues" evidence="1">
    <location>
        <begin position="130"/>
        <end position="145"/>
    </location>
</feature>
<name>A0A7J7F7E1_DICBM</name>
<protein>
    <submittedName>
        <fullName evidence="2">Uncharacterized protein</fullName>
    </submittedName>
</protein>
<dbReference type="EMBL" id="JACDTQ010001212">
    <property type="protein sequence ID" value="KAF5923644.1"/>
    <property type="molecule type" value="Genomic_DNA"/>
</dbReference>
<sequence length="227" mass="25263">MWHLTNSGEKGIVSANALPRDDSTETLEIKIVGKEEKKMLHESKANSSMLIRTTQMTLRGTTKEKQQTGENGESVKHILYDSSSAEATMTAKDLSITNAHETKNRLPRSETDLKVNSNTHTLREAQNIQPDKDNSAHKEEGRTAETQEALSLLPELKDVSFEAENEVPLIPRRTNEAENSALKPTLYPPSADYANTPPLEAEQSEQNKSNNNHFLFQLSSKGHTNTP</sequence>
<feature type="region of interest" description="Disordered" evidence="1">
    <location>
        <begin position="167"/>
        <end position="227"/>
    </location>
</feature>
<dbReference type="Proteomes" id="UP000551758">
    <property type="component" value="Unassembled WGS sequence"/>
</dbReference>
<keyword evidence="3" id="KW-1185">Reference proteome</keyword>
<organism evidence="2 3">
    <name type="scientific">Diceros bicornis minor</name>
    <name type="common">South-central black rhinoceros</name>
    <dbReference type="NCBI Taxonomy" id="77932"/>
    <lineage>
        <taxon>Eukaryota</taxon>
        <taxon>Metazoa</taxon>
        <taxon>Chordata</taxon>
        <taxon>Craniata</taxon>
        <taxon>Vertebrata</taxon>
        <taxon>Euteleostomi</taxon>
        <taxon>Mammalia</taxon>
        <taxon>Eutheria</taxon>
        <taxon>Laurasiatheria</taxon>
        <taxon>Perissodactyla</taxon>
        <taxon>Rhinocerotidae</taxon>
        <taxon>Diceros</taxon>
    </lineage>
</organism>
<comment type="caution">
    <text evidence="2">The sequence shown here is derived from an EMBL/GenBank/DDBJ whole genome shotgun (WGS) entry which is preliminary data.</text>
</comment>
<reference evidence="2 3" key="1">
    <citation type="journal article" date="2020" name="Mol. Biol. Evol.">
        <title>Interspecific Gene Flow and the Evolution of Specialization in Black and White Rhinoceros.</title>
        <authorList>
            <person name="Moodley Y."/>
            <person name="Westbury M.V."/>
            <person name="Russo I.M."/>
            <person name="Gopalakrishnan S."/>
            <person name="Rakotoarivelo A."/>
            <person name="Olsen R.A."/>
            <person name="Prost S."/>
            <person name="Tunstall T."/>
            <person name="Ryder O.A."/>
            <person name="Dalen L."/>
            <person name="Bruford M.W."/>
        </authorList>
    </citation>
    <scope>NUCLEOTIDE SEQUENCE [LARGE SCALE GENOMIC DNA]</scope>
    <source>
        <strain evidence="2">SBR-YM</strain>
        <tissue evidence="2">Skin</tissue>
    </source>
</reference>
<feature type="compositionally biased region" description="Polar residues" evidence="1">
    <location>
        <begin position="114"/>
        <end position="129"/>
    </location>
</feature>
<feature type="region of interest" description="Disordered" evidence="1">
    <location>
        <begin position="94"/>
        <end position="148"/>
    </location>
</feature>
<proteinExistence type="predicted"/>
<feature type="compositionally biased region" description="Polar residues" evidence="1">
    <location>
        <begin position="204"/>
        <end position="227"/>
    </location>
</feature>